<dbReference type="KEGG" id="pis:Pisl_0380"/>
<evidence type="ECO:0000256" key="7">
    <source>
        <dbReference type="ARBA" id="ARBA00049535"/>
    </source>
</evidence>
<evidence type="ECO:0000256" key="4">
    <source>
        <dbReference type="ARBA" id="ARBA00022741"/>
    </source>
</evidence>
<keyword evidence="4" id="KW-0547">Nucleotide-binding</keyword>
<dbReference type="CDD" id="cd06223">
    <property type="entry name" value="PRTases_typeI"/>
    <property type="match status" value="1"/>
</dbReference>
<evidence type="ECO:0000259" key="10">
    <source>
        <dbReference type="Pfam" id="PF13793"/>
    </source>
</evidence>
<evidence type="ECO:0000256" key="2">
    <source>
        <dbReference type="ARBA" id="ARBA00022679"/>
    </source>
</evidence>
<feature type="domain" description="Ribose-phosphate pyrophosphokinase N-terminal" evidence="10">
    <location>
        <begin position="23"/>
        <end position="110"/>
    </location>
</feature>
<dbReference type="GeneID" id="4617626"/>
<dbReference type="Pfam" id="PF13793">
    <property type="entry name" value="Pribosyltran_N"/>
    <property type="match status" value="1"/>
</dbReference>
<accession>A1RRH6</accession>
<dbReference type="NCBIfam" id="TIGR01251">
    <property type="entry name" value="ribP_PPkin"/>
    <property type="match status" value="1"/>
</dbReference>
<keyword evidence="12" id="KW-1185">Reference proteome</keyword>
<dbReference type="InterPro" id="IPR000836">
    <property type="entry name" value="PRTase_dom"/>
</dbReference>
<comment type="similarity">
    <text evidence="8">Belongs to the ribose-phosphate pyrophosphokinase family.</text>
</comment>
<dbReference type="GO" id="GO:0016301">
    <property type="term" value="F:kinase activity"/>
    <property type="evidence" value="ECO:0007669"/>
    <property type="project" value="UniProtKB-KW"/>
</dbReference>
<dbReference type="eggNOG" id="arCOG00067">
    <property type="taxonomic scope" value="Archaea"/>
</dbReference>
<evidence type="ECO:0000259" key="9">
    <source>
        <dbReference type="Pfam" id="PF00156"/>
    </source>
</evidence>
<dbReference type="EMBL" id="CP000504">
    <property type="protein sequence ID" value="ABL87558.1"/>
    <property type="molecule type" value="Genomic_DNA"/>
</dbReference>
<dbReference type="HOGENOM" id="CLU_033546_2_2_2"/>
<keyword evidence="6" id="KW-0067">ATP-binding</keyword>
<reference evidence="11" key="1">
    <citation type="submission" date="2006-12" db="EMBL/GenBank/DDBJ databases">
        <title>Complete sequence of Pyrobaculum islandicum DSM 4184.</title>
        <authorList>
            <person name="Copeland A."/>
            <person name="Lucas S."/>
            <person name="Lapidus A."/>
            <person name="Barry K."/>
            <person name="Detter J.C."/>
            <person name="Glavina del Rio T."/>
            <person name="Dalin E."/>
            <person name="Tice H."/>
            <person name="Pitluck S."/>
            <person name="Meincke L."/>
            <person name="Brettin T."/>
            <person name="Bruce D."/>
            <person name="Han C."/>
            <person name="Tapia R."/>
            <person name="Gilna P."/>
            <person name="Schmutz J."/>
            <person name="Larimer F."/>
            <person name="Land M."/>
            <person name="Hauser L."/>
            <person name="Kyrpides N."/>
            <person name="Mikhailova N."/>
            <person name="Cozen A.E."/>
            <person name="Fitz-Gibbon S.T."/>
            <person name="House C.H."/>
            <person name="Saltikov C."/>
            <person name="Lowe T."/>
            <person name="Richardson P."/>
        </authorList>
    </citation>
    <scope>NUCLEOTIDE SEQUENCE [LARGE SCALE GENOMIC DNA]</scope>
    <source>
        <strain evidence="11">DSM 4184</strain>
    </source>
</reference>
<gene>
    <name evidence="11" type="ordered locus">Pisl_0380</name>
</gene>
<proteinExistence type="inferred from homology"/>
<dbReference type="Pfam" id="PF00156">
    <property type="entry name" value="Pribosyltran"/>
    <property type="match status" value="1"/>
</dbReference>
<dbReference type="SUPFAM" id="SSF53271">
    <property type="entry name" value="PRTase-like"/>
    <property type="match status" value="1"/>
</dbReference>
<dbReference type="InterPro" id="IPR029099">
    <property type="entry name" value="Pribosyltran_N"/>
</dbReference>
<dbReference type="PANTHER" id="PTHR10210:SF32">
    <property type="entry name" value="RIBOSE-PHOSPHATE PYROPHOSPHOKINASE 2"/>
    <property type="match status" value="1"/>
</dbReference>
<dbReference type="GO" id="GO:0004749">
    <property type="term" value="F:ribose phosphate diphosphokinase activity"/>
    <property type="evidence" value="ECO:0007669"/>
    <property type="project" value="UniProtKB-EC"/>
</dbReference>
<dbReference type="RefSeq" id="WP_011762135.1">
    <property type="nucleotide sequence ID" value="NC_008701.1"/>
</dbReference>
<evidence type="ECO:0000256" key="3">
    <source>
        <dbReference type="ARBA" id="ARBA00022727"/>
    </source>
</evidence>
<sequence length="285" mass="31980">MDILAFQNAVDLVTELEKVGVVKQVEERVFPDGEVLIRLPETGPEVALVLRLYPSVNDNIIKLVLALDALSDIGVRKVVLLTPYFPYARQDRRFRTGEPISSKTILKLLANYPVFAIITLDLHKPYIAEYVPRITTRNIYPAVEFAERLKDVDIVLSPDFGSVYRAEAIAKILGVSYTYFEKYRDRDTGSITLVPRYDVNLKGKNVAIVDDILSTGGTLVDACKSARALGANKVYAAVTHCQLLRDAREKVRGCVDRLICTDSIPNEFAEVRTGPILRRELERLL</sequence>
<dbReference type="GO" id="GO:0005524">
    <property type="term" value="F:ATP binding"/>
    <property type="evidence" value="ECO:0007669"/>
    <property type="project" value="UniProtKB-KW"/>
</dbReference>
<dbReference type="Proteomes" id="UP000002595">
    <property type="component" value="Chromosome"/>
</dbReference>
<protein>
    <recommendedName>
        <fullName evidence="1">ribose-phosphate diphosphokinase</fullName>
        <ecNumber evidence="1">2.7.6.1</ecNumber>
    </recommendedName>
</protein>
<dbReference type="FunFam" id="3.40.50.2020:FF:000014">
    <property type="entry name" value="Ribose-phosphate pyrophosphokinase 1"/>
    <property type="match status" value="1"/>
</dbReference>
<keyword evidence="2 11" id="KW-0808">Transferase</keyword>
<dbReference type="GO" id="GO:0006164">
    <property type="term" value="P:purine nucleotide biosynthetic process"/>
    <property type="evidence" value="ECO:0007669"/>
    <property type="project" value="TreeGrafter"/>
</dbReference>
<dbReference type="PANTHER" id="PTHR10210">
    <property type="entry name" value="RIBOSE-PHOSPHATE DIPHOSPHOKINASE FAMILY MEMBER"/>
    <property type="match status" value="1"/>
</dbReference>
<organism evidence="11 12">
    <name type="scientific">Pyrobaculum islandicum (strain DSM 4184 / JCM 9189 / GEO3)</name>
    <dbReference type="NCBI Taxonomy" id="384616"/>
    <lineage>
        <taxon>Archaea</taxon>
        <taxon>Thermoproteota</taxon>
        <taxon>Thermoprotei</taxon>
        <taxon>Thermoproteales</taxon>
        <taxon>Thermoproteaceae</taxon>
        <taxon>Pyrobaculum</taxon>
    </lineage>
</organism>
<dbReference type="SMART" id="SM01400">
    <property type="entry name" value="Pribosyltran_N"/>
    <property type="match status" value="1"/>
</dbReference>
<evidence type="ECO:0000313" key="11">
    <source>
        <dbReference type="EMBL" id="ABL87558.1"/>
    </source>
</evidence>
<comment type="catalytic activity">
    <reaction evidence="7">
        <text>D-ribose 5-phosphate + ATP = 5-phospho-alpha-D-ribose 1-diphosphate + AMP + H(+)</text>
        <dbReference type="Rhea" id="RHEA:15609"/>
        <dbReference type="ChEBI" id="CHEBI:15378"/>
        <dbReference type="ChEBI" id="CHEBI:30616"/>
        <dbReference type="ChEBI" id="CHEBI:58017"/>
        <dbReference type="ChEBI" id="CHEBI:78346"/>
        <dbReference type="ChEBI" id="CHEBI:456215"/>
        <dbReference type="EC" id="2.7.6.1"/>
    </reaction>
</comment>
<dbReference type="InterPro" id="IPR005946">
    <property type="entry name" value="Rib-P_diPkinase"/>
</dbReference>
<dbReference type="EC" id="2.7.6.1" evidence="1"/>
<dbReference type="OrthoDB" id="371997at2157"/>
<evidence type="ECO:0000256" key="6">
    <source>
        <dbReference type="ARBA" id="ARBA00022840"/>
    </source>
</evidence>
<keyword evidence="5" id="KW-0418">Kinase</keyword>
<dbReference type="AlphaFoldDB" id="A1RRH6"/>
<dbReference type="STRING" id="384616.Pisl_0380"/>
<dbReference type="GO" id="GO:0005737">
    <property type="term" value="C:cytoplasm"/>
    <property type="evidence" value="ECO:0007669"/>
    <property type="project" value="TreeGrafter"/>
</dbReference>
<evidence type="ECO:0000256" key="8">
    <source>
        <dbReference type="RuleBase" id="RU004324"/>
    </source>
</evidence>
<name>A1RRH6_PYRIL</name>
<feature type="domain" description="Phosphoribosyltransferase" evidence="9">
    <location>
        <begin position="152"/>
        <end position="261"/>
    </location>
</feature>
<dbReference type="GO" id="GO:0000287">
    <property type="term" value="F:magnesium ion binding"/>
    <property type="evidence" value="ECO:0007669"/>
    <property type="project" value="InterPro"/>
</dbReference>
<evidence type="ECO:0000256" key="1">
    <source>
        <dbReference type="ARBA" id="ARBA00013247"/>
    </source>
</evidence>
<dbReference type="Gene3D" id="3.40.50.2020">
    <property type="match status" value="2"/>
</dbReference>
<dbReference type="InterPro" id="IPR029057">
    <property type="entry name" value="PRTase-like"/>
</dbReference>
<dbReference type="GO" id="GO:0006015">
    <property type="term" value="P:5-phosphoribose 1-diphosphate biosynthetic process"/>
    <property type="evidence" value="ECO:0007669"/>
    <property type="project" value="TreeGrafter"/>
</dbReference>
<keyword evidence="3 8" id="KW-0545">Nucleotide biosynthesis</keyword>
<evidence type="ECO:0000313" key="12">
    <source>
        <dbReference type="Proteomes" id="UP000002595"/>
    </source>
</evidence>
<evidence type="ECO:0000256" key="5">
    <source>
        <dbReference type="ARBA" id="ARBA00022777"/>
    </source>
</evidence>
<dbReference type="GO" id="GO:0002189">
    <property type="term" value="C:ribose phosphate diphosphokinase complex"/>
    <property type="evidence" value="ECO:0007669"/>
    <property type="project" value="TreeGrafter"/>
</dbReference>